<dbReference type="PROSITE" id="PS51318">
    <property type="entry name" value="TAT"/>
    <property type="match status" value="1"/>
</dbReference>
<dbReference type="SUPFAM" id="SSF53850">
    <property type="entry name" value="Periplasmic binding protein-like II"/>
    <property type="match status" value="1"/>
</dbReference>
<protein>
    <submittedName>
        <fullName evidence="5">Carbohydrate ABC transporter substrate-binding protein, CUT1 family</fullName>
    </submittedName>
</protein>
<evidence type="ECO:0000256" key="2">
    <source>
        <dbReference type="ARBA" id="ARBA00008520"/>
    </source>
</evidence>
<evidence type="ECO:0000313" key="6">
    <source>
        <dbReference type="Proteomes" id="UP000199103"/>
    </source>
</evidence>
<keyword evidence="4" id="KW-0732">Signal</keyword>
<evidence type="ECO:0000256" key="4">
    <source>
        <dbReference type="ARBA" id="ARBA00022729"/>
    </source>
</evidence>
<evidence type="ECO:0000313" key="5">
    <source>
        <dbReference type="EMBL" id="SDT12352.1"/>
    </source>
</evidence>
<dbReference type="AlphaFoldDB" id="A0A1H1XT66"/>
<dbReference type="OrthoDB" id="7918484at2"/>
<gene>
    <name evidence="5" type="ORF">SAMN04489812_4227</name>
</gene>
<dbReference type="GO" id="GO:0030313">
    <property type="term" value="C:cell envelope"/>
    <property type="evidence" value="ECO:0007669"/>
    <property type="project" value="UniProtKB-SubCell"/>
</dbReference>
<dbReference type="CDD" id="cd13585">
    <property type="entry name" value="PBP2_TMBP_like"/>
    <property type="match status" value="1"/>
</dbReference>
<dbReference type="InterPro" id="IPR050490">
    <property type="entry name" value="Bact_solute-bd_prot1"/>
</dbReference>
<dbReference type="InterPro" id="IPR006059">
    <property type="entry name" value="SBP"/>
</dbReference>
<dbReference type="InterPro" id="IPR006311">
    <property type="entry name" value="TAT_signal"/>
</dbReference>
<dbReference type="RefSeq" id="WP_157683601.1">
    <property type="nucleotide sequence ID" value="NZ_LT629772.1"/>
</dbReference>
<reference evidence="5 6" key="1">
    <citation type="submission" date="2016-10" db="EMBL/GenBank/DDBJ databases">
        <authorList>
            <person name="de Groot N.N."/>
        </authorList>
    </citation>
    <scope>NUCLEOTIDE SEQUENCE [LARGE SCALE GENOMIC DNA]</scope>
    <source>
        <strain evidence="5 6">DSM 21800</strain>
    </source>
</reference>
<evidence type="ECO:0000256" key="3">
    <source>
        <dbReference type="ARBA" id="ARBA00022448"/>
    </source>
</evidence>
<dbReference type="Gene3D" id="3.40.190.10">
    <property type="entry name" value="Periplasmic binding protein-like II"/>
    <property type="match status" value="1"/>
</dbReference>
<name>A0A1H1XT66_9ACTN</name>
<dbReference type="PANTHER" id="PTHR43649">
    <property type="entry name" value="ARABINOSE-BINDING PROTEIN-RELATED"/>
    <property type="match status" value="1"/>
</dbReference>
<dbReference type="EMBL" id="LT629772">
    <property type="protein sequence ID" value="SDT12352.1"/>
    <property type="molecule type" value="Genomic_DNA"/>
</dbReference>
<dbReference type="PANTHER" id="PTHR43649:SF31">
    <property type="entry name" value="SN-GLYCEROL-3-PHOSPHATE-BINDING PERIPLASMIC PROTEIN UGPB"/>
    <property type="match status" value="1"/>
</dbReference>
<organism evidence="5 6">
    <name type="scientific">Microlunatus soli</name>
    <dbReference type="NCBI Taxonomy" id="630515"/>
    <lineage>
        <taxon>Bacteria</taxon>
        <taxon>Bacillati</taxon>
        <taxon>Actinomycetota</taxon>
        <taxon>Actinomycetes</taxon>
        <taxon>Propionibacteriales</taxon>
        <taxon>Propionibacteriaceae</taxon>
        <taxon>Microlunatus</taxon>
    </lineage>
</organism>
<keyword evidence="3" id="KW-0813">Transport</keyword>
<accession>A0A1H1XT66</accession>
<comment type="similarity">
    <text evidence="2">Belongs to the bacterial solute-binding protein 1 family.</text>
</comment>
<keyword evidence="6" id="KW-1185">Reference proteome</keyword>
<dbReference type="STRING" id="630515.SAMN04489812_4227"/>
<dbReference type="Pfam" id="PF01547">
    <property type="entry name" value="SBP_bac_1"/>
    <property type="match status" value="1"/>
</dbReference>
<sequence>MNATTRFNASPSNTSTLSRRAFVGIGGAAAASMLAGCSGSTSGGSGSKSMTFLNDSDVQDNPFGKAVEAFQKKSGITVEVQPVPSDYDTKFRTVLSGGKPPDLIKINDDYVKGMSATGALLDLNTYIKRDKLDTSHYPQELYDFPKQADGKHTAWVIAHSPRLIYYNVDAFKEAGLELPPTTWSSEGWTWDDFRSTAQKLTIKGKRFGGLIYLDTGFEQTFAINNGSPTGIFAGDGSSFTLSEPKAAEAIQWATDLTCKYHVQPAWGDLQSTNADLQLFTQGKLAMMFSQFSTLPYLAENVKDFTFDVAPPPAGPADQKTESSVITYAIPTKAENPDAAWELLKFLTSQEGGKFFVEGNMWLSMDDRALQYLSKPPAHVELFAEAVKHSTLPNQTNNTLGARQIYRPMLDDVYNCNKTAEQVLQTAKPRVDQSLKQQG</sequence>
<evidence type="ECO:0000256" key="1">
    <source>
        <dbReference type="ARBA" id="ARBA00004196"/>
    </source>
</evidence>
<comment type="subcellular location">
    <subcellularLocation>
        <location evidence="1">Cell envelope</location>
    </subcellularLocation>
</comment>
<proteinExistence type="inferred from homology"/>
<dbReference type="Proteomes" id="UP000199103">
    <property type="component" value="Chromosome I"/>
</dbReference>